<protein>
    <submittedName>
        <fullName evidence="1">Uncharacterized protein</fullName>
    </submittedName>
</protein>
<proteinExistence type="predicted"/>
<name>A0AAV2AZH7_9ARAC</name>
<reference evidence="1 2" key="1">
    <citation type="submission" date="2024-04" db="EMBL/GenBank/DDBJ databases">
        <authorList>
            <person name="Rising A."/>
            <person name="Reimegard J."/>
            <person name="Sonavane S."/>
            <person name="Akerstrom W."/>
            <person name="Nylinder S."/>
            <person name="Hedman E."/>
            <person name="Kallberg Y."/>
        </authorList>
    </citation>
    <scope>NUCLEOTIDE SEQUENCE [LARGE SCALE GENOMIC DNA]</scope>
</reference>
<organism evidence="1 2">
    <name type="scientific">Larinioides sclopetarius</name>
    <dbReference type="NCBI Taxonomy" id="280406"/>
    <lineage>
        <taxon>Eukaryota</taxon>
        <taxon>Metazoa</taxon>
        <taxon>Ecdysozoa</taxon>
        <taxon>Arthropoda</taxon>
        <taxon>Chelicerata</taxon>
        <taxon>Arachnida</taxon>
        <taxon>Araneae</taxon>
        <taxon>Araneomorphae</taxon>
        <taxon>Entelegynae</taxon>
        <taxon>Araneoidea</taxon>
        <taxon>Araneidae</taxon>
        <taxon>Larinioides</taxon>
    </lineage>
</organism>
<evidence type="ECO:0000313" key="1">
    <source>
        <dbReference type="EMBL" id="CAL1289011.1"/>
    </source>
</evidence>
<dbReference type="AlphaFoldDB" id="A0AAV2AZH7"/>
<accession>A0AAV2AZH7</accession>
<dbReference type="EMBL" id="CAXIEN010000241">
    <property type="protein sequence ID" value="CAL1289011.1"/>
    <property type="molecule type" value="Genomic_DNA"/>
</dbReference>
<dbReference type="Proteomes" id="UP001497382">
    <property type="component" value="Unassembled WGS sequence"/>
</dbReference>
<comment type="caution">
    <text evidence="1">The sequence shown here is derived from an EMBL/GenBank/DDBJ whole genome shotgun (WGS) entry which is preliminary data.</text>
</comment>
<evidence type="ECO:0000313" key="2">
    <source>
        <dbReference type="Proteomes" id="UP001497382"/>
    </source>
</evidence>
<sequence length="43" mass="4858">MQSFRCSAVGNDVNDGAAKNATFNMSTFVRANIKYLAKWWNTE</sequence>
<gene>
    <name evidence="1" type="ORF">LARSCL_LOCUS15682</name>
</gene>
<keyword evidence="2" id="KW-1185">Reference proteome</keyword>